<name>A0A6G7VH86_9RHOB</name>
<proteinExistence type="predicted"/>
<dbReference type="AlphaFoldDB" id="A0A6G7VH86"/>
<evidence type="ECO:0000313" key="2">
    <source>
        <dbReference type="EMBL" id="QIK39381.1"/>
    </source>
</evidence>
<evidence type="ECO:0000259" key="1">
    <source>
        <dbReference type="Pfam" id="PF07883"/>
    </source>
</evidence>
<organism evidence="2 3">
    <name type="scientific">Pontivivens nitratireducens</name>
    <dbReference type="NCBI Taxonomy" id="2758038"/>
    <lineage>
        <taxon>Bacteria</taxon>
        <taxon>Pseudomonadati</taxon>
        <taxon>Pseudomonadota</taxon>
        <taxon>Alphaproteobacteria</taxon>
        <taxon>Rhodobacterales</taxon>
        <taxon>Paracoccaceae</taxon>
        <taxon>Pontivivens</taxon>
    </lineage>
</organism>
<dbReference type="EMBL" id="CP049811">
    <property type="protein sequence ID" value="QIK39381.1"/>
    <property type="molecule type" value="Genomic_DNA"/>
</dbReference>
<dbReference type="PANTHER" id="PTHR43698">
    <property type="entry name" value="RIBD C-TERMINAL DOMAIN CONTAINING PROTEIN"/>
    <property type="match status" value="1"/>
</dbReference>
<dbReference type="Pfam" id="PF07883">
    <property type="entry name" value="Cupin_2"/>
    <property type="match status" value="1"/>
</dbReference>
<dbReference type="InterPro" id="IPR013096">
    <property type="entry name" value="Cupin_2"/>
</dbReference>
<dbReference type="SUPFAM" id="SSF51182">
    <property type="entry name" value="RmlC-like cupins"/>
    <property type="match status" value="1"/>
</dbReference>
<dbReference type="InterPro" id="IPR011051">
    <property type="entry name" value="RmlC_Cupin_sf"/>
</dbReference>
<gene>
    <name evidence="2" type="ORF">G8E03_00580</name>
</gene>
<sequence length="135" mass="14478">MSLIIHRNGDRATVSAPAEAFTGTVLISPVIVTPKPASIRSVDVSFAPGGRTFWHHHPMGQTLRVTSGMGLVALRGEAPQVIRAGDTVFIPPDVEHWHGATPTTGMSHIAFQEEPEGETVWLDAVSEDDYTLTPA</sequence>
<accession>A0A6G7VH86</accession>
<dbReference type="Proteomes" id="UP000500791">
    <property type="component" value="Chromosome"/>
</dbReference>
<dbReference type="CDD" id="cd02233">
    <property type="entry name" value="cupin_HNL-like"/>
    <property type="match status" value="1"/>
</dbReference>
<feature type="domain" description="Cupin type-2" evidence="1">
    <location>
        <begin position="44"/>
        <end position="101"/>
    </location>
</feature>
<protein>
    <submittedName>
        <fullName evidence="2">Cupin domain-containing protein</fullName>
    </submittedName>
</protein>
<keyword evidence="3" id="KW-1185">Reference proteome</keyword>
<dbReference type="InterPro" id="IPR014710">
    <property type="entry name" value="RmlC-like_jellyroll"/>
</dbReference>
<dbReference type="InterPro" id="IPR047263">
    <property type="entry name" value="HNL-like_cupin"/>
</dbReference>
<dbReference type="KEGG" id="mon:G8E03_00580"/>
<dbReference type="Gene3D" id="2.60.120.10">
    <property type="entry name" value="Jelly Rolls"/>
    <property type="match status" value="1"/>
</dbReference>
<dbReference type="RefSeq" id="WP_166187437.1">
    <property type="nucleotide sequence ID" value="NZ_CP049811.1"/>
</dbReference>
<dbReference type="PANTHER" id="PTHR43698:SF1">
    <property type="entry name" value="BLL4564 PROTEIN"/>
    <property type="match status" value="1"/>
</dbReference>
<reference evidence="2 3" key="1">
    <citation type="submission" date="2020-03" db="EMBL/GenBank/DDBJ databases">
        <title>Complete genome sequence of Monaibacterium sp. ALG8 with diverse plasmids.</title>
        <authorList>
            <person name="Sun C."/>
        </authorList>
    </citation>
    <scope>NUCLEOTIDE SEQUENCE [LARGE SCALE GENOMIC DNA]</scope>
    <source>
        <strain evidence="2 3">ALG8</strain>
    </source>
</reference>
<evidence type="ECO:0000313" key="3">
    <source>
        <dbReference type="Proteomes" id="UP000500791"/>
    </source>
</evidence>